<dbReference type="InterPro" id="IPR034593">
    <property type="entry name" value="DgoD-like"/>
</dbReference>
<keyword evidence="1" id="KW-0456">Lyase</keyword>
<gene>
    <name evidence="3" type="ORF">KDK_71300</name>
</gene>
<dbReference type="SFLD" id="SFLDS00001">
    <property type="entry name" value="Enolase"/>
    <property type="match status" value="1"/>
</dbReference>
<dbReference type="EMBL" id="BIFS01000002">
    <property type="protein sequence ID" value="GCE23330.1"/>
    <property type="molecule type" value="Genomic_DNA"/>
</dbReference>
<dbReference type="InterPro" id="IPR036849">
    <property type="entry name" value="Enolase-like_C_sf"/>
</dbReference>
<dbReference type="PANTHER" id="PTHR48080:SF2">
    <property type="entry name" value="D-GALACTONATE DEHYDRATASE"/>
    <property type="match status" value="1"/>
</dbReference>
<dbReference type="InterPro" id="IPR029017">
    <property type="entry name" value="Enolase-like_N"/>
</dbReference>
<comment type="caution">
    <text evidence="3">The sequence shown here is derived from an EMBL/GenBank/DDBJ whole genome shotgun (WGS) entry which is preliminary data.</text>
</comment>
<dbReference type="OrthoDB" id="9775391at2"/>
<reference evidence="4" key="1">
    <citation type="submission" date="2018-12" db="EMBL/GenBank/DDBJ databases">
        <title>Tengunoibacter tsumagoiensis gen. nov., sp. nov., Dictyobacter kobayashii sp. nov., D. alpinus sp. nov., and D. joshuensis sp. nov. and description of Dictyobacteraceae fam. nov. within the order Ktedonobacterales isolated from Tengu-no-mugimeshi.</title>
        <authorList>
            <person name="Wang C.M."/>
            <person name="Zheng Y."/>
            <person name="Sakai Y."/>
            <person name="Toyoda A."/>
            <person name="Minakuchi Y."/>
            <person name="Abe K."/>
            <person name="Yokota A."/>
            <person name="Yabe S."/>
        </authorList>
    </citation>
    <scope>NUCLEOTIDE SEQUENCE [LARGE SCALE GENOMIC DNA]</scope>
    <source>
        <strain evidence="4">Uno11</strain>
    </source>
</reference>
<dbReference type="Proteomes" id="UP000287188">
    <property type="component" value="Unassembled WGS sequence"/>
</dbReference>
<feature type="domain" description="Mandelate racemase/muconate lactonizing enzyme C-terminal" evidence="2">
    <location>
        <begin position="132"/>
        <end position="237"/>
    </location>
</feature>
<dbReference type="InterPro" id="IPR029065">
    <property type="entry name" value="Enolase_C-like"/>
</dbReference>
<name>A0A402AW07_9CHLR</name>
<protein>
    <submittedName>
        <fullName evidence="3">Dehydratase</fullName>
    </submittedName>
</protein>
<dbReference type="Pfam" id="PF02746">
    <property type="entry name" value="MR_MLE_N"/>
    <property type="match status" value="1"/>
</dbReference>
<dbReference type="InterPro" id="IPR013341">
    <property type="entry name" value="Mandelate_racemase_N_dom"/>
</dbReference>
<dbReference type="AlphaFoldDB" id="A0A402AW07"/>
<dbReference type="PANTHER" id="PTHR48080">
    <property type="entry name" value="D-GALACTONATE DEHYDRATASE-RELATED"/>
    <property type="match status" value="1"/>
</dbReference>
<dbReference type="Pfam" id="PF13378">
    <property type="entry name" value="MR_MLE_C"/>
    <property type="match status" value="1"/>
</dbReference>
<organism evidence="3 4">
    <name type="scientific">Dictyobacter kobayashii</name>
    <dbReference type="NCBI Taxonomy" id="2014872"/>
    <lineage>
        <taxon>Bacteria</taxon>
        <taxon>Bacillati</taxon>
        <taxon>Chloroflexota</taxon>
        <taxon>Ktedonobacteria</taxon>
        <taxon>Ktedonobacterales</taxon>
        <taxon>Dictyobacteraceae</taxon>
        <taxon>Dictyobacter</taxon>
    </lineage>
</organism>
<evidence type="ECO:0000313" key="3">
    <source>
        <dbReference type="EMBL" id="GCE23330.1"/>
    </source>
</evidence>
<evidence type="ECO:0000256" key="1">
    <source>
        <dbReference type="ARBA" id="ARBA00023239"/>
    </source>
</evidence>
<dbReference type="SFLD" id="SFLDG00179">
    <property type="entry name" value="mandelate_racemase"/>
    <property type="match status" value="1"/>
</dbReference>
<dbReference type="CDD" id="cd03316">
    <property type="entry name" value="MR_like"/>
    <property type="match status" value="1"/>
</dbReference>
<accession>A0A402AW07</accession>
<sequence>MKISAVRPLVLGTPWRNLTYVVVETDEGLSGVGEVRMVNHTESLLGYLKEATQHHILGSDPFKIEDLTQRMFRRDFARASEIMMSAIATIEIACWDIMGQALNVPIYQLLGGEVRERIPAYANGWYTVERSPEEFHAAAKRVVARGYRALKVDPFGAGFYELSRAEKQQAISLIEAVRAAVGDEVDIFVEMHGRFSASTATALIRELAPFNPGWFEEPVPPENLAVLKKVSDAVSPLGIPIATGERLHTPYEFRELFELQAADIIQADITHSGGLLATKKIAAWADAYYMLIAPHNVCGPVGTAAALHLAASTPNFKIQEHFNDFADAWVKDVVTGMPEVDPVDGCFPLPQGPGLGIKLNEDFIVEHPRKDVFFDLFKHDWQYRQAEQNITQKNG</sequence>
<dbReference type="SUPFAM" id="SSF51604">
    <property type="entry name" value="Enolase C-terminal domain-like"/>
    <property type="match status" value="1"/>
</dbReference>
<dbReference type="InterPro" id="IPR013342">
    <property type="entry name" value="Mandelate_racemase_C"/>
</dbReference>
<dbReference type="SUPFAM" id="SSF54826">
    <property type="entry name" value="Enolase N-terminal domain-like"/>
    <property type="match status" value="1"/>
</dbReference>
<dbReference type="GO" id="GO:0016829">
    <property type="term" value="F:lyase activity"/>
    <property type="evidence" value="ECO:0007669"/>
    <property type="project" value="UniProtKB-KW"/>
</dbReference>
<dbReference type="RefSeq" id="WP_126556785.1">
    <property type="nucleotide sequence ID" value="NZ_BIFS01000002.1"/>
</dbReference>
<evidence type="ECO:0000313" key="4">
    <source>
        <dbReference type="Proteomes" id="UP000287188"/>
    </source>
</evidence>
<keyword evidence="4" id="KW-1185">Reference proteome</keyword>
<proteinExistence type="predicted"/>
<dbReference type="Gene3D" id="3.20.20.120">
    <property type="entry name" value="Enolase-like C-terminal domain"/>
    <property type="match status" value="1"/>
</dbReference>
<evidence type="ECO:0000259" key="2">
    <source>
        <dbReference type="SMART" id="SM00922"/>
    </source>
</evidence>
<dbReference type="SMART" id="SM00922">
    <property type="entry name" value="MR_MLE"/>
    <property type="match status" value="1"/>
</dbReference>
<dbReference type="Gene3D" id="3.30.390.10">
    <property type="entry name" value="Enolase-like, N-terminal domain"/>
    <property type="match status" value="1"/>
</dbReference>